<reference evidence="1 2" key="1">
    <citation type="submission" date="2024-07" db="EMBL/GenBank/DDBJ databases">
        <authorList>
            <person name="Akdeniz Z."/>
        </authorList>
    </citation>
    <scope>NUCLEOTIDE SEQUENCE [LARGE SCALE GENOMIC DNA]</scope>
</reference>
<comment type="caution">
    <text evidence="1">The sequence shown here is derived from an EMBL/GenBank/DDBJ whole genome shotgun (WGS) entry which is preliminary data.</text>
</comment>
<proteinExistence type="predicted"/>
<gene>
    <name evidence="1" type="ORF">HINF_LOCUS476</name>
</gene>
<name>A0ABP1GH32_9EUKA</name>
<dbReference type="SUPFAM" id="SSF53300">
    <property type="entry name" value="vWA-like"/>
    <property type="match status" value="1"/>
</dbReference>
<dbReference type="EMBL" id="CAXDID020000001">
    <property type="protein sequence ID" value="CAL5970536.1"/>
    <property type="molecule type" value="Genomic_DNA"/>
</dbReference>
<dbReference type="InterPro" id="IPR036465">
    <property type="entry name" value="vWFA_dom_sf"/>
</dbReference>
<organism evidence="1 2">
    <name type="scientific">Hexamita inflata</name>
    <dbReference type="NCBI Taxonomy" id="28002"/>
    <lineage>
        <taxon>Eukaryota</taxon>
        <taxon>Metamonada</taxon>
        <taxon>Diplomonadida</taxon>
        <taxon>Hexamitidae</taxon>
        <taxon>Hexamitinae</taxon>
        <taxon>Hexamita</taxon>
    </lineage>
</organism>
<evidence type="ECO:0000313" key="1">
    <source>
        <dbReference type="EMBL" id="CAL5970536.1"/>
    </source>
</evidence>
<evidence type="ECO:0000313" key="2">
    <source>
        <dbReference type="Proteomes" id="UP001642409"/>
    </source>
</evidence>
<sequence length="154" mass="17801">MRKQSKSATLLLPVEFNFENIQNSVQKIDFKLRFMQIVIIPVTFNTVYWLWRSYELTNSTNLQTCTEKELFNYDSFFTRLAEEAATHNVAVNVIALPFNYCNLSLTQLAPLCVKTSGTMLYNKPAYYVQNIQKTGKRLVLIKFISLYIVSASFA</sequence>
<keyword evidence="2" id="KW-1185">Reference proteome</keyword>
<accession>A0ABP1GH32</accession>
<dbReference type="Gene3D" id="3.40.50.410">
    <property type="entry name" value="von Willebrand factor, type A domain"/>
    <property type="match status" value="1"/>
</dbReference>
<protein>
    <submittedName>
        <fullName evidence="1">Sec24</fullName>
    </submittedName>
</protein>
<dbReference type="Proteomes" id="UP001642409">
    <property type="component" value="Unassembled WGS sequence"/>
</dbReference>